<proteinExistence type="predicted"/>
<accession>Q87UT7</accession>
<gene>
    <name evidence="1" type="ordered locus">PSPTO_5205</name>
</gene>
<dbReference type="STRING" id="223283.PSPTO_5205"/>
<dbReference type="KEGG" id="pst:PSPTO_5205"/>
<dbReference type="Proteomes" id="UP000002515">
    <property type="component" value="Chromosome"/>
</dbReference>
<dbReference type="PATRIC" id="fig|223283.9.peg.5325"/>
<keyword evidence="2" id="KW-1185">Reference proteome</keyword>
<dbReference type="HOGENOM" id="CLU_2635402_0_0_6"/>
<reference evidence="1 2" key="1">
    <citation type="journal article" date="2003" name="Proc. Natl. Acad. Sci. U.S.A.">
        <title>The complete genome sequence of the Arabidopsis and tomato pathogen Pseudomonas syringae pv. tomato DC3000.</title>
        <authorList>
            <person name="Buell C.R."/>
            <person name="Joardar V."/>
            <person name="Lindeberg M."/>
            <person name="Selengut J."/>
            <person name="Paulsen I.T."/>
            <person name="Gwinn M.L."/>
            <person name="Dodson R.J."/>
            <person name="Deboy R.T."/>
            <person name="Durkin A.S."/>
            <person name="Kolonay J.F."/>
            <person name="Madupu R."/>
            <person name="Daugherty S."/>
            <person name="Brinkac L."/>
            <person name="Beanan M.J."/>
            <person name="Haft D.H."/>
            <person name="Nelson W.C."/>
            <person name="Davidsen T."/>
            <person name="Zafar N."/>
            <person name="Zhou L."/>
            <person name="Liu J."/>
            <person name="Yuan Q."/>
            <person name="Khouri H."/>
            <person name="Fedorova N."/>
            <person name="Tran B."/>
            <person name="Russell D."/>
            <person name="Berry K."/>
            <person name="Utterback T."/>
            <person name="Van Aken S.E."/>
            <person name="Feldblyum T.V."/>
            <person name="D'Ascenzo M."/>
            <person name="Deng W.L."/>
            <person name="Ramos A.R."/>
            <person name="Alfano J.R."/>
            <person name="Cartinhour S."/>
            <person name="Chatterjee A.K."/>
            <person name="Delaney T.P."/>
            <person name="Lazarowitz S.G."/>
            <person name="Martin G.B."/>
            <person name="Schneider D.J."/>
            <person name="Tang X."/>
            <person name="Bender C.L."/>
            <person name="White O."/>
            <person name="Fraser C.M."/>
            <person name="Collmer A."/>
        </authorList>
    </citation>
    <scope>NUCLEOTIDE SEQUENCE [LARGE SCALE GENOMIC DNA]</scope>
    <source>
        <strain evidence="2">ATCC BAA-871 / DC3000</strain>
    </source>
</reference>
<evidence type="ECO:0000313" key="1">
    <source>
        <dbReference type="EMBL" id="AAO58631.1"/>
    </source>
</evidence>
<dbReference type="EMBL" id="AE016853">
    <property type="protein sequence ID" value="AAO58631.1"/>
    <property type="molecule type" value="Genomic_DNA"/>
</dbReference>
<evidence type="ECO:0000313" key="2">
    <source>
        <dbReference type="Proteomes" id="UP000002515"/>
    </source>
</evidence>
<sequence length="77" mass="8216">MKKGKQHLHLAVGTALKKKAPATEATSVKKQHAVDLSKAAVIKEGAEDWYEVSVTEDGHSVTGLVKKASAVIITQHD</sequence>
<name>Q87UT7_PSESM</name>
<organism evidence="1 2">
    <name type="scientific">Pseudomonas syringae pv. tomato (strain ATCC BAA-871 / DC3000)</name>
    <dbReference type="NCBI Taxonomy" id="223283"/>
    <lineage>
        <taxon>Bacteria</taxon>
        <taxon>Pseudomonadati</taxon>
        <taxon>Pseudomonadota</taxon>
        <taxon>Gammaproteobacteria</taxon>
        <taxon>Pseudomonadales</taxon>
        <taxon>Pseudomonadaceae</taxon>
        <taxon>Pseudomonas</taxon>
    </lineage>
</organism>
<protein>
    <submittedName>
        <fullName evidence="1">Uncharacterized protein</fullName>
    </submittedName>
</protein>
<dbReference type="AlphaFoldDB" id="Q87UT7"/>